<name>A0A919QJK8_9ACTN</name>
<proteinExistence type="predicted"/>
<accession>A0A919QJK8</accession>
<dbReference type="AlphaFoldDB" id="A0A919QJK8"/>
<reference evidence="1" key="1">
    <citation type="submission" date="2021-01" db="EMBL/GenBank/DDBJ databases">
        <title>Whole genome shotgun sequence of Acrocarpospora phusangensis NBRC 108782.</title>
        <authorList>
            <person name="Komaki H."/>
            <person name="Tamura T."/>
        </authorList>
    </citation>
    <scope>NUCLEOTIDE SEQUENCE</scope>
    <source>
        <strain evidence="1">NBRC 108782</strain>
    </source>
</reference>
<gene>
    <name evidence="1" type="ORF">Aph01nite_75990</name>
</gene>
<keyword evidence="2" id="KW-1185">Reference proteome</keyword>
<organism evidence="1 2">
    <name type="scientific">Acrocarpospora phusangensis</name>
    <dbReference type="NCBI Taxonomy" id="1070424"/>
    <lineage>
        <taxon>Bacteria</taxon>
        <taxon>Bacillati</taxon>
        <taxon>Actinomycetota</taxon>
        <taxon>Actinomycetes</taxon>
        <taxon>Streptosporangiales</taxon>
        <taxon>Streptosporangiaceae</taxon>
        <taxon>Acrocarpospora</taxon>
    </lineage>
</organism>
<evidence type="ECO:0000313" key="1">
    <source>
        <dbReference type="EMBL" id="GIH29289.1"/>
    </source>
</evidence>
<evidence type="ECO:0000313" key="2">
    <source>
        <dbReference type="Proteomes" id="UP000640052"/>
    </source>
</evidence>
<sequence>MPSAQVIDAAAGVIVSELIVSDQRADELDVVSVRIMQREPLEVDPAMAVIALVAEGVMPEQIVPRRRPGWAGGGGG</sequence>
<comment type="caution">
    <text evidence="1">The sequence shown here is derived from an EMBL/GenBank/DDBJ whole genome shotgun (WGS) entry which is preliminary data.</text>
</comment>
<dbReference type="EMBL" id="BOOA01000118">
    <property type="protein sequence ID" value="GIH29289.1"/>
    <property type="molecule type" value="Genomic_DNA"/>
</dbReference>
<dbReference type="Proteomes" id="UP000640052">
    <property type="component" value="Unassembled WGS sequence"/>
</dbReference>
<protein>
    <submittedName>
        <fullName evidence="1">Uncharacterized protein</fullName>
    </submittedName>
</protein>